<feature type="compositionally biased region" description="Low complexity" evidence="1">
    <location>
        <begin position="1347"/>
        <end position="1368"/>
    </location>
</feature>
<evidence type="ECO:0000313" key="2">
    <source>
        <dbReference type="EMBL" id="OLP77728.1"/>
    </source>
</evidence>
<evidence type="ECO:0000256" key="1">
    <source>
        <dbReference type="SAM" id="MobiDB-lite"/>
    </source>
</evidence>
<organism evidence="2 3">
    <name type="scientific">Symbiodinium microadriaticum</name>
    <name type="common">Dinoflagellate</name>
    <name type="synonym">Zooxanthella microadriatica</name>
    <dbReference type="NCBI Taxonomy" id="2951"/>
    <lineage>
        <taxon>Eukaryota</taxon>
        <taxon>Sar</taxon>
        <taxon>Alveolata</taxon>
        <taxon>Dinophyceae</taxon>
        <taxon>Suessiales</taxon>
        <taxon>Symbiodiniaceae</taxon>
        <taxon>Symbiodinium</taxon>
    </lineage>
</organism>
<dbReference type="EMBL" id="LSRX01001721">
    <property type="protein sequence ID" value="OLP77728.1"/>
    <property type="molecule type" value="Genomic_DNA"/>
</dbReference>
<dbReference type="OrthoDB" id="416106at2759"/>
<accession>A0A1Q9C479</accession>
<keyword evidence="3" id="KW-1185">Reference proteome</keyword>
<comment type="caution">
    <text evidence="2">The sequence shown here is derived from an EMBL/GenBank/DDBJ whole genome shotgun (WGS) entry which is preliminary data.</text>
</comment>
<name>A0A1Q9C479_SYMMI</name>
<evidence type="ECO:0000313" key="3">
    <source>
        <dbReference type="Proteomes" id="UP000186817"/>
    </source>
</evidence>
<protein>
    <submittedName>
        <fullName evidence="2">Uncharacterized protein</fullName>
    </submittedName>
</protein>
<feature type="region of interest" description="Disordered" evidence="1">
    <location>
        <begin position="1317"/>
        <end position="1382"/>
    </location>
</feature>
<reference evidence="2 3" key="1">
    <citation type="submission" date="2016-02" db="EMBL/GenBank/DDBJ databases">
        <title>Genome analysis of coral dinoflagellate symbionts highlights evolutionary adaptations to a symbiotic lifestyle.</title>
        <authorList>
            <person name="Aranda M."/>
            <person name="Li Y."/>
            <person name="Liew Y.J."/>
            <person name="Baumgarten S."/>
            <person name="Simakov O."/>
            <person name="Wilson M."/>
            <person name="Piel J."/>
            <person name="Ashoor H."/>
            <person name="Bougouffa S."/>
            <person name="Bajic V.B."/>
            <person name="Ryu T."/>
            <person name="Ravasi T."/>
            <person name="Bayer T."/>
            <person name="Micklem G."/>
            <person name="Kim H."/>
            <person name="Bhak J."/>
            <person name="Lajeunesse T.C."/>
            <person name="Voolstra C.R."/>
        </authorList>
    </citation>
    <scope>NUCLEOTIDE SEQUENCE [LARGE SCALE GENOMIC DNA]</scope>
    <source>
        <strain evidence="2 3">CCMP2467</strain>
    </source>
</reference>
<dbReference type="Proteomes" id="UP000186817">
    <property type="component" value="Unassembled WGS sequence"/>
</dbReference>
<gene>
    <name evidence="2" type="ORF">AK812_SmicGene42181</name>
</gene>
<sequence>MGGRKNQYPTWQGNKEGNGPSWQLWHGARSPAQRPWRQAEDKSAPSWKFPSFDSRQVAVPKAAPVDGGPGIPSERHQRLRDLQGMVNGARKAESRLSRATAAKERTQAQWQQFLAEMKASFQKEQRRFFQLMERQEKEVAAAAEGQEQAHAIICQAAYSGELSGTMDVDASTNEQDQEWEQMMQSWEEEGGGAAADVLRRALGGLLRTPDGDVQLRQALGAALQTRTPQRGSGAAPRSPPGLARRPSPVREEAPGSADLYPSPVPTESLSPSVSAAMKQMSMRASPVPAHGGTSKCAHPGQRDPSRPRVPSAVEAPRPNIKDATKAAPKQSLGPALSEKLEARRQELATAALSMPARGRIQDDDQSSDLEEMTGPEPTALAEHIGVVFGLLLVANAVALLVYGGGLSLLGKAQDDVRDSEAGALGPCGGSRIEPDELLPESPADSLFQEQWPLPFRIGSVSRVSLEGWNAVRLLPGAKPLEGEGHTGWLGVHVLCPFYQTEVWAIRCCRDASPDAVLHGIDCLTEASFDIGLGCLVPTWPQRHIGCATVLRYPACLDALCPPRAAIVVDLSCVGGHFYGALLPMHLVTEDIRESVEMFVRGDLDGFDIFVGAGDDRLVPGQRVVLDHGDVITCVPAHAPGPGGFAFEDQFADECEWGPVEHIPQEIRTPSVGVVCGEEFFTLQGCFHGRSSVREACIRASRLAGDFAVGFSSSAFHNLSLRGEPCDRLIALAEVPPRSIGSFQRRDVFVFCDLRPLGLEPRAYFSHSVHIHLPSLASLLGLRAPTGFSLQVSGFLEGGDEVLVHSGTVLVFRALRLSQSLAGVDADSPKHLGNPGTGLSDWEELSPLRPWAGLPSPQSPARSHRSRSSYGSGSSRAFFSLAHKCYVGSSQPFLALSSRYWELHVAFDLEAFFARARGLSAAPLECKQPDGAGLPNNATGRLERPGAQWRAHATLPVARTDPFAPIDVEAYAAALTGVTDEWQTPWVNALFFVLAPGRAPDVLLLPLRTPCTVDEALEAVAECRDEECARHFPSLHYARPQPDRRFAVVLSQPEWDPHPVILVDSSRLNSRVVCASVPDRLDREALLGLLDIPPDAEVDVFVQELLWALAPGQVTELYSGMTVFFCPRGRPRPSCFQLRLMLLDVHGWDSEADLPAPEGEFFLLLTDFRPFVFHVHPARRGMFREDIARALGCEESRLTVRFPNPRVGDACHQGFLLQGVAVATAVIPRLPIPPAYNREQHLILVFDARPVLRSFLWRLCGDRLVPVHALEALFSAGCPDGYQVSFLGVPVVPSPDGDCLSIEHGSLVTVAYVKQGPGIEDEPSTSSEGPSDPVASGGPPPPDESLDDSGLSDSSRSSCSNRSRTPRSPARSGGPGIAQEAWVPGRGLLQPVGAAKEQKDRQGWPFACPVWCCCVPLQWCKCDLGFQHGVPSTGHYPGDTPAPTDAGCGSLLLSWVGGEFFARQCKLLREPGRSHGGRQGPVARLRSFARFAGEPWPYLPEDQALDVDMPGTQVTDEVEEAPPLAVCILILGYSPELIEALVPIGATAETAVQAVREARVDFRSRVFAYISIPGRQPSAQWLLALAFPSWAVHDCFVAFDLLALDGRLFLEATPAVFDKACLLRIARLPEAAEVDVYVGSATVPLAPHVQVQGFTGQSVVVCPAGSRAPSAVNLAQVLSNDIRAAHRLALPAPAGKHLCIVTEDGQRLLSFRSTAEVPSPWVIPVMMGFPAQTRVCVLGPEAAEVSIAGFDCQTVIALVDEGPARISEPMACVVDCTGSCRVGRLNSSESLAFRLQLSVIIWRLLCLRTGVCSWKEPLRRMASSAVMMAMLSGPLSSPSLVSRLSLQNMKQVTARSDRSRSPRRGLDPNVDACAGCASGIRNPRRQAVRTNTVLGNHLGCFNWLFAGIFFRQMELLTAAAVIPSAGVPAEVLRCPNQHERPSFEGRGSAGAALRRRALPTPCRARTPPQRSLPLAFLCSGPTLLEQTAEFVGGTALFESRCLLEVLVEHSATRSAQAGEVFALPEERPLHSPEALAAAGRCLLQLDSLIPDSTVAPPYAPSGQSGGELGGLAQDVTGEAPLRPPAPEVLCLDAGQCALPCDKADFHQATAKVPFHQLGAPPAEFLASGALSDWLRDGCVGRSPSPSESLVLTADGSYYPTTGQVGWAVVLSLVDSSGRFPGQLIGCLFGNAAEFLDATPPDAYMAEVVALWWAAAAALQLAVAVPVIFRADNQAALWGCAGSYGMPVLLVRLDVGSLRLMVFVGHAPHRGHTVEDRLKWWRTTSTLCSGAADEREWVFLLDGNCRVGSETSVCIGDCHADPQDEPGAAMHQLFERSHVWAPSTFTECMVGPGGTLVQKQSRSLQRCDYVAIPQAWRHWRVVAQVNARISAGHQVPDHFALQVLCEVSLQTSRARHKARRIDPAALAEPSNQERIERILSSAPGIDWNVSVHDHAALLAEYLYCQLADAFPLQKRRLRKSFLSEEAGRLHADLAGLRHALRYRLETLRLTRLRCVWAVWTKAHDCFDVLFSGRWLKQLKWVIAFLIEQVGQLGRDLRRMCRRDKRTHVDSLADMVQDANAGEVHVAVKRLLRPKKFRRQGMLPLPRLRKQDGSFCVSHQEVTSEWRRHFADLEGGAATTPDELLSGCLESQQHCHGPETLDWNMVPDLWSVPAAILFVDISSAYYAVVRELIVGGNLSTASLADLAASLSLTSDDLQVLQGHIRAEPVLSGESGGEVLRALTQELHRQTWFLMHDDDTLVQTRRGTRPGSSIADVLYSLLFTKVLQRRPAFGEECVPTLIPWSGHRQVQPFDGRRSSAQQVSAQDLIYADDLATCLLAKSSQALPTVVQREEDVFLSFVTMAQARQCFREGKRDIFCSPRIALARRVILFKTHVLSSLLAGAGAWPSLCSGGWHALDAGLHTMTRQMLRIPHSEEQNWSKERIAAVLGILPLPGLLAIERIRFLGQLFRSGPDAAFALLQHAPSAQRAFLDAGVWFCEAVQHTGGPGPIDTCWEQWGALFGQVGRFRGLLKRAEAWHLDKLRCEAALQTFARRSFAPVPKPVVSLEEARHACLQCRVAFYNFHAWSGHAARVHGYRSRARRFASGTRCQACGTFLHTLPRYRRHLQTSTRCCQAIELGVPGLFPVFEDGSGHPQSVAHGGVGTDHLPPAGEPVAFALLERLRSEVPCTDEAVFQLVTSFIEPLPLLRSTLEVWISELSDTVLQAAASDALLCLQPDLWCTKVSHAPSQVQADADFVPLLVPLPAVCAERSASLLIGEHDACRPFSRVLPWDSDVPSPVGRASM</sequence>
<proteinExistence type="predicted"/>
<feature type="region of interest" description="Disordered" evidence="1">
    <location>
        <begin position="1"/>
        <end position="50"/>
    </location>
</feature>
<feature type="region of interest" description="Disordered" evidence="1">
    <location>
        <begin position="222"/>
        <end position="333"/>
    </location>
</feature>